<dbReference type="AlphaFoldDB" id="A0A151J7M3"/>
<accession>A0A151J7M3</accession>
<dbReference type="EMBL" id="KQ979647">
    <property type="protein sequence ID" value="KYN20004.1"/>
    <property type="molecule type" value="Genomic_DNA"/>
</dbReference>
<protein>
    <recommendedName>
        <fullName evidence="1">DUF5641 domain-containing protein</fullName>
    </recommendedName>
</protein>
<dbReference type="InterPro" id="IPR040676">
    <property type="entry name" value="DUF5641"/>
</dbReference>
<evidence type="ECO:0000313" key="3">
    <source>
        <dbReference type="Proteomes" id="UP000078492"/>
    </source>
</evidence>
<gene>
    <name evidence="2" type="ORF">ALC57_07645</name>
</gene>
<evidence type="ECO:0000259" key="1">
    <source>
        <dbReference type="Pfam" id="PF18701"/>
    </source>
</evidence>
<name>A0A151J7M3_9HYME</name>
<reference evidence="2 3" key="1">
    <citation type="submission" date="2015-09" db="EMBL/GenBank/DDBJ databases">
        <title>Trachymyrmex cornetzi WGS genome.</title>
        <authorList>
            <person name="Nygaard S."/>
            <person name="Hu H."/>
            <person name="Boomsma J."/>
            <person name="Zhang G."/>
        </authorList>
    </citation>
    <scope>NUCLEOTIDE SEQUENCE [LARGE SCALE GENOMIC DNA]</scope>
    <source>
        <strain evidence="2">Tcor2-1</strain>
        <tissue evidence="2">Whole body</tissue>
    </source>
</reference>
<feature type="non-terminal residue" evidence="2">
    <location>
        <position position="1"/>
    </location>
</feature>
<keyword evidence="3" id="KW-1185">Reference proteome</keyword>
<organism evidence="2 3">
    <name type="scientific">Trachymyrmex cornetzi</name>
    <dbReference type="NCBI Taxonomy" id="471704"/>
    <lineage>
        <taxon>Eukaryota</taxon>
        <taxon>Metazoa</taxon>
        <taxon>Ecdysozoa</taxon>
        <taxon>Arthropoda</taxon>
        <taxon>Hexapoda</taxon>
        <taxon>Insecta</taxon>
        <taxon>Pterygota</taxon>
        <taxon>Neoptera</taxon>
        <taxon>Endopterygota</taxon>
        <taxon>Hymenoptera</taxon>
        <taxon>Apocrita</taxon>
        <taxon>Aculeata</taxon>
        <taxon>Formicoidea</taxon>
        <taxon>Formicidae</taxon>
        <taxon>Myrmicinae</taxon>
        <taxon>Trachymyrmex</taxon>
    </lineage>
</organism>
<sequence>CVKFDVGKATAIRIMRRVTYALHTLAPRFIQWPQGEKATKVMEEFERASGFPKVIEKWQLVQRTVQHFWKRWAAEYIANLQNRTKWKGKQPNLQMNDLVLIRDDNAPPLKWKLGRVIELHPGHDGFIRVVTIRTGNGIYKRSVVKLCKLPVNEDE</sequence>
<dbReference type="Proteomes" id="UP000078492">
    <property type="component" value="Unassembled WGS sequence"/>
</dbReference>
<dbReference type="Pfam" id="PF18701">
    <property type="entry name" value="DUF5641"/>
    <property type="match status" value="1"/>
</dbReference>
<dbReference type="PANTHER" id="PTHR47331">
    <property type="entry name" value="PHD-TYPE DOMAIN-CONTAINING PROTEIN"/>
    <property type="match status" value="1"/>
</dbReference>
<evidence type="ECO:0000313" key="2">
    <source>
        <dbReference type="EMBL" id="KYN20004.1"/>
    </source>
</evidence>
<dbReference type="PANTHER" id="PTHR47331:SF5">
    <property type="entry name" value="RIBONUCLEASE H"/>
    <property type="match status" value="1"/>
</dbReference>
<dbReference type="STRING" id="471704.A0A151J7M3"/>
<proteinExistence type="predicted"/>
<feature type="domain" description="DUF5641" evidence="1">
    <location>
        <begin position="57"/>
        <end position="149"/>
    </location>
</feature>